<evidence type="ECO:0000313" key="3">
    <source>
        <dbReference type="EMBL" id="CAG8458726.1"/>
    </source>
</evidence>
<evidence type="ECO:0000259" key="1">
    <source>
        <dbReference type="Pfam" id="PF01408"/>
    </source>
</evidence>
<sequence>MFPFLGKTTPPKVNIKSVDIKPTRPESELVQLLKQRKPQVIPAPNKPITVAIIGAGARGGGYAHYALENREWMQVVAVAEPVQARRERLAQTHKIPKEHVFNDWRELAELPKFCDAVFIATLDSQHYEPAIAFANLKYHILLEKPMAPTLQECYRITQAALNNQVVFAIGHVLRYTAHNKIIKQIIDYGVLGDIINIQHLEPVGFWHFAHSYVRGNWRKESESCFSLMTKSCHDIDLIAQWMDSPCVRISSFGNLSHFKREKKPAEAGTATRCLDCAYEEKCHYSAKSIYLEPAKRGQKMWPISVLVDVVDIESVHEALRSGPYGRCVYECDNDVVDHQVVNMEFANGATASCTMVAYTEAVCVRSTKIFGTKGQLECDGMDSIQFSDFVTGTREILKPSTITGMYDMRGHGGGDFALVEAFLKEIATESSRNGASDAFNSHLYVFAAEQARRTGTVVNIENFKQQNQINSI</sequence>
<dbReference type="Pfam" id="PF02894">
    <property type="entry name" value="GFO_IDH_MocA_C"/>
    <property type="match status" value="1"/>
</dbReference>
<evidence type="ECO:0000313" key="4">
    <source>
        <dbReference type="Proteomes" id="UP000789572"/>
    </source>
</evidence>
<reference evidence="3" key="1">
    <citation type="submission" date="2021-06" db="EMBL/GenBank/DDBJ databases">
        <authorList>
            <person name="Kallberg Y."/>
            <person name="Tangrot J."/>
            <person name="Rosling A."/>
        </authorList>
    </citation>
    <scope>NUCLEOTIDE SEQUENCE</scope>
    <source>
        <strain evidence="3">IA702</strain>
    </source>
</reference>
<proteinExistence type="predicted"/>
<keyword evidence="4" id="KW-1185">Reference proteome</keyword>
<dbReference type="PANTHER" id="PTHR43377">
    <property type="entry name" value="BILIVERDIN REDUCTASE A"/>
    <property type="match status" value="1"/>
</dbReference>
<comment type="caution">
    <text evidence="3">The sequence shown here is derived from an EMBL/GenBank/DDBJ whole genome shotgun (WGS) entry which is preliminary data.</text>
</comment>
<dbReference type="InterPro" id="IPR051450">
    <property type="entry name" value="Gfo/Idh/MocA_Oxidoreductases"/>
</dbReference>
<protein>
    <submittedName>
        <fullName evidence="3">2373_t:CDS:1</fullName>
    </submittedName>
</protein>
<dbReference type="InterPro" id="IPR036291">
    <property type="entry name" value="NAD(P)-bd_dom_sf"/>
</dbReference>
<name>A0A9N8YVK7_9GLOM</name>
<dbReference type="Pfam" id="PF01408">
    <property type="entry name" value="GFO_IDH_MocA"/>
    <property type="match status" value="1"/>
</dbReference>
<dbReference type="InterPro" id="IPR000683">
    <property type="entry name" value="Gfo/Idh/MocA-like_OxRdtase_N"/>
</dbReference>
<accession>A0A9N8YVK7</accession>
<gene>
    <name evidence="3" type="ORF">POCULU_LOCUS440</name>
</gene>
<dbReference type="Gene3D" id="3.30.360.10">
    <property type="entry name" value="Dihydrodipicolinate Reductase, domain 2"/>
    <property type="match status" value="1"/>
</dbReference>
<dbReference type="Proteomes" id="UP000789572">
    <property type="component" value="Unassembled WGS sequence"/>
</dbReference>
<dbReference type="AlphaFoldDB" id="A0A9N8YVK7"/>
<dbReference type="SUPFAM" id="SSF55347">
    <property type="entry name" value="Glyceraldehyde-3-phosphate dehydrogenase-like, C-terminal domain"/>
    <property type="match status" value="1"/>
</dbReference>
<feature type="domain" description="Gfo/Idh/MocA-like oxidoreductase N-terminal" evidence="1">
    <location>
        <begin position="48"/>
        <end position="171"/>
    </location>
</feature>
<dbReference type="PANTHER" id="PTHR43377:SF2">
    <property type="entry name" value="BINDING ROSSMANN FOLD OXIDOREDUCTASE, PUTATIVE (AFU_ORTHOLOGUE AFUA_4G00560)-RELATED"/>
    <property type="match status" value="1"/>
</dbReference>
<dbReference type="EMBL" id="CAJVPJ010000023">
    <property type="protein sequence ID" value="CAG8458726.1"/>
    <property type="molecule type" value="Genomic_DNA"/>
</dbReference>
<evidence type="ECO:0000259" key="2">
    <source>
        <dbReference type="Pfam" id="PF02894"/>
    </source>
</evidence>
<dbReference type="OrthoDB" id="64915at2759"/>
<feature type="domain" description="Gfo/Idh/MocA-like oxidoreductase C-terminal" evidence="2">
    <location>
        <begin position="183"/>
        <end position="459"/>
    </location>
</feature>
<dbReference type="GO" id="GO:0000166">
    <property type="term" value="F:nucleotide binding"/>
    <property type="evidence" value="ECO:0007669"/>
    <property type="project" value="InterPro"/>
</dbReference>
<dbReference type="InterPro" id="IPR004104">
    <property type="entry name" value="Gfo/Idh/MocA-like_OxRdtase_C"/>
</dbReference>
<dbReference type="Gene3D" id="3.40.50.720">
    <property type="entry name" value="NAD(P)-binding Rossmann-like Domain"/>
    <property type="match status" value="1"/>
</dbReference>
<organism evidence="3 4">
    <name type="scientific">Paraglomus occultum</name>
    <dbReference type="NCBI Taxonomy" id="144539"/>
    <lineage>
        <taxon>Eukaryota</taxon>
        <taxon>Fungi</taxon>
        <taxon>Fungi incertae sedis</taxon>
        <taxon>Mucoromycota</taxon>
        <taxon>Glomeromycotina</taxon>
        <taxon>Glomeromycetes</taxon>
        <taxon>Paraglomerales</taxon>
        <taxon>Paraglomeraceae</taxon>
        <taxon>Paraglomus</taxon>
    </lineage>
</organism>
<dbReference type="SUPFAM" id="SSF51735">
    <property type="entry name" value="NAD(P)-binding Rossmann-fold domains"/>
    <property type="match status" value="1"/>
</dbReference>